<evidence type="ECO:0000313" key="1">
    <source>
        <dbReference type="Proteomes" id="UP000887566"/>
    </source>
</evidence>
<dbReference type="AlphaFoldDB" id="A0A914WYC7"/>
<protein>
    <submittedName>
        <fullName evidence="2">Uncharacterized protein</fullName>
    </submittedName>
</protein>
<keyword evidence="1" id="KW-1185">Reference proteome</keyword>
<organism evidence="1 2">
    <name type="scientific">Plectus sambesii</name>
    <dbReference type="NCBI Taxonomy" id="2011161"/>
    <lineage>
        <taxon>Eukaryota</taxon>
        <taxon>Metazoa</taxon>
        <taxon>Ecdysozoa</taxon>
        <taxon>Nematoda</taxon>
        <taxon>Chromadorea</taxon>
        <taxon>Plectida</taxon>
        <taxon>Plectina</taxon>
        <taxon>Plectoidea</taxon>
        <taxon>Plectidae</taxon>
        <taxon>Plectus</taxon>
    </lineage>
</organism>
<sequence>GNDAWDTTRLFGVQIISGPRNKNDANGGKPGYWTEGFLTLQRAVDNGIISLLANLTNSPNSSTPVQLQRFPYPAYTRKMIEIGVLFLPCWQI</sequence>
<evidence type="ECO:0000313" key="2">
    <source>
        <dbReference type="WBParaSite" id="PSAMB.scaffold5727size11013.g27204.t1"/>
    </source>
</evidence>
<proteinExistence type="predicted"/>
<accession>A0A914WYC7</accession>
<dbReference type="WBParaSite" id="PSAMB.scaffold5727size11013.g27204.t1">
    <property type="protein sequence ID" value="PSAMB.scaffold5727size11013.g27204.t1"/>
    <property type="gene ID" value="PSAMB.scaffold5727size11013.g27204"/>
</dbReference>
<name>A0A914WYC7_9BILA</name>
<dbReference type="Proteomes" id="UP000887566">
    <property type="component" value="Unplaced"/>
</dbReference>
<reference evidence="2" key="1">
    <citation type="submission" date="2022-11" db="UniProtKB">
        <authorList>
            <consortium name="WormBaseParasite"/>
        </authorList>
    </citation>
    <scope>IDENTIFICATION</scope>
</reference>